<sequence>MVYTPEFGEEGGASEGWRGGRDLKDGEEQEEEESNRVLEGREEQDGQDSRMEMSGEKDEWRDRTGGLTDDDDDIERWISQVEAGKDFTPLVTILCPASKQQDLNSKSRMGPPVSAPIEPQMHMCHQLADLTKKPDRDCGFCGERLILSLCLSAAALIFPLLVWAGFELLPFYTPIVTSAPFRLVYTLRCAFFATIPIVLGLLVEGVSRFKSGALKPLFEGNQGVREVIVHGDYVRDSLHLYLLYFIQLTATATYIHQDQLKLVPILTIVFVIGRLAYWVCLVIGSKFRSLGFGLSFLPLLVLLGTNLYFVCSSSGQDVVFDVAPPTTAPPPKLRWWG</sequence>
<dbReference type="PANTHER" id="PTHR31004:SF2">
    <property type="entry name" value="TRANSMEMBRANE PROTEIN 79A"/>
    <property type="match status" value="1"/>
</dbReference>
<dbReference type="InterPro" id="IPR023352">
    <property type="entry name" value="MAPEG-like_dom_sf"/>
</dbReference>
<comment type="subcellular location">
    <subcellularLocation>
        <location evidence="1">Membrane</location>
    </subcellularLocation>
</comment>
<reference evidence="7" key="3">
    <citation type="submission" date="2025-08" db="UniProtKB">
        <authorList>
            <consortium name="Ensembl"/>
        </authorList>
    </citation>
    <scope>IDENTIFICATION</scope>
</reference>
<feature type="transmembrane region" description="Helical" evidence="6">
    <location>
        <begin position="185"/>
        <end position="203"/>
    </location>
</feature>
<evidence type="ECO:0000256" key="3">
    <source>
        <dbReference type="ARBA" id="ARBA00022989"/>
    </source>
</evidence>
<feature type="compositionally biased region" description="Basic and acidic residues" evidence="5">
    <location>
        <begin position="34"/>
        <end position="64"/>
    </location>
</feature>
<dbReference type="PANTHER" id="PTHR31004">
    <property type="entry name" value="TRANSMEMBRANE PROTEIN 79"/>
    <property type="match status" value="1"/>
</dbReference>
<dbReference type="Pfam" id="PF01124">
    <property type="entry name" value="MAPEG"/>
    <property type="match status" value="1"/>
</dbReference>
<dbReference type="Proteomes" id="UP000018467">
    <property type="component" value="Unassembled WGS sequence"/>
</dbReference>
<dbReference type="CTD" id="796128"/>
<dbReference type="InterPro" id="IPR001129">
    <property type="entry name" value="Membr-assoc_MAPEG"/>
</dbReference>
<reference evidence="8" key="2">
    <citation type="journal article" date="2014" name="Nat. Commun.">
        <title>The cavefish genome reveals candidate genes for eye loss.</title>
        <authorList>
            <person name="McGaugh S.E."/>
            <person name="Gross J.B."/>
            <person name="Aken B."/>
            <person name="Blin M."/>
            <person name="Borowsky R."/>
            <person name="Chalopin D."/>
            <person name="Hinaux H."/>
            <person name="Jeffery W.R."/>
            <person name="Keene A."/>
            <person name="Ma L."/>
            <person name="Minx P."/>
            <person name="Murphy D."/>
            <person name="O'Quin K.E."/>
            <person name="Retaux S."/>
            <person name="Rohner N."/>
            <person name="Searle S.M."/>
            <person name="Stahl B.A."/>
            <person name="Tabin C."/>
            <person name="Volff J.N."/>
            <person name="Yoshizawa M."/>
            <person name="Warren W.C."/>
        </authorList>
    </citation>
    <scope>NUCLEOTIDE SEQUENCE [LARGE SCALE GENOMIC DNA]</scope>
    <source>
        <strain evidence="8">female</strain>
    </source>
</reference>
<dbReference type="RefSeq" id="XP_015459657.2">
    <property type="nucleotide sequence ID" value="XM_015604171.3"/>
</dbReference>
<keyword evidence="3 6" id="KW-1133">Transmembrane helix</keyword>
<dbReference type="Gene3D" id="1.20.120.550">
    <property type="entry name" value="Membrane associated eicosanoid/glutathione metabolism-like domain"/>
    <property type="match status" value="1"/>
</dbReference>
<feature type="transmembrane region" description="Helical" evidence="6">
    <location>
        <begin position="145"/>
        <end position="165"/>
    </location>
</feature>
<dbReference type="GO" id="GO:0045055">
    <property type="term" value="P:regulated exocytosis"/>
    <property type="evidence" value="ECO:0007669"/>
    <property type="project" value="TreeGrafter"/>
</dbReference>
<dbReference type="Ensembl" id="ENSAMXT00000031955.1">
    <property type="protein sequence ID" value="ENSAMXP00000044857.1"/>
    <property type="gene ID" value="ENSAMXG00000042661.1"/>
</dbReference>
<dbReference type="InParanoid" id="A0A3B1JR34"/>
<proteinExistence type="predicted"/>
<feature type="transmembrane region" description="Helical" evidence="6">
    <location>
        <begin position="290"/>
        <end position="310"/>
    </location>
</feature>
<organism evidence="7 8">
    <name type="scientific">Astyanax mexicanus</name>
    <name type="common">Blind cave fish</name>
    <name type="synonym">Astyanax fasciatus mexicanus</name>
    <dbReference type="NCBI Taxonomy" id="7994"/>
    <lineage>
        <taxon>Eukaryota</taxon>
        <taxon>Metazoa</taxon>
        <taxon>Chordata</taxon>
        <taxon>Craniata</taxon>
        <taxon>Vertebrata</taxon>
        <taxon>Euteleostomi</taxon>
        <taxon>Actinopterygii</taxon>
        <taxon>Neopterygii</taxon>
        <taxon>Teleostei</taxon>
        <taxon>Ostariophysi</taxon>
        <taxon>Characiformes</taxon>
        <taxon>Characoidei</taxon>
        <taxon>Acestrorhamphidae</taxon>
        <taxon>Acestrorhamphinae</taxon>
        <taxon>Astyanax</taxon>
    </lineage>
</organism>
<evidence type="ECO:0000256" key="5">
    <source>
        <dbReference type="SAM" id="MobiDB-lite"/>
    </source>
</evidence>
<feature type="transmembrane region" description="Helical" evidence="6">
    <location>
        <begin position="262"/>
        <end position="283"/>
    </location>
</feature>
<evidence type="ECO:0000313" key="8">
    <source>
        <dbReference type="Proteomes" id="UP000018467"/>
    </source>
</evidence>
<dbReference type="STRING" id="7994.ENSAMXP00000044857"/>
<evidence type="ECO:0000256" key="4">
    <source>
        <dbReference type="ARBA" id="ARBA00023136"/>
    </source>
</evidence>
<evidence type="ECO:0000256" key="6">
    <source>
        <dbReference type="SAM" id="Phobius"/>
    </source>
</evidence>
<dbReference type="SUPFAM" id="SSF161084">
    <property type="entry name" value="MAPEG domain-like"/>
    <property type="match status" value="1"/>
</dbReference>
<feature type="transmembrane region" description="Helical" evidence="6">
    <location>
        <begin position="238"/>
        <end position="256"/>
    </location>
</feature>
<evidence type="ECO:0000256" key="2">
    <source>
        <dbReference type="ARBA" id="ARBA00022692"/>
    </source>
</evidence>
<evidence type="ECO:0000313" key="7">
    <source>
        <dbReference type="Ensembl" id="ENSAMXP00000044857.1"/>
    </source>
</evidence>
<dbReference type="Bgee" id="ENSAMXG00000042661">
    <property type="expression patterns" value="Expressed in intestine and 11 other cell types or tissues"/>
</dbReference>
<keyword evidence="8" id="KW-1185">Reference proteome</keyword>
<dbReference type="KEGG" id="amex:103047777"/>
<dbReference type="AlphaFoldDB" id="A0A3B1JR34"/>
<feature type="region of interest" description="Disordered" evidence="5">
    <location>
        <begin position="1"/>
        <end position="71"/>
    </location>
</feature>
<dbReference type="GO" id="GO:0005765">
    <property type="term" value="C:lysosomal membrane"/>
    <property type="evidence" value="ECO:0007669"/>
    <property type="project" value="TreeGrafter"/>
</dbReference>
<protein>
    <submittedName>
        <fullName evidence="7">Transmembrane protein 79a</fullName>
    </submittedName>
</protein>
<dbReference type="GO" id="GO:0032588">
    <property type="term" value="C:trans-Golgi network membrane"/>
    <property type="evidence" value="ECO:0007669"/>
    <property type="project" value="TreeGrafter"/>
</dbReference>
<reference evidence="8" key="1">
    <citation type="submission" date="2013-03" db="EMBL/GenBank/DDBJ databases">
        <authorList>
            <person name="Jeffery W."/>
            <person name="Warren W."/>
            <person name="Wilson R.K."/>
        </authorList>
    </citation>
    <scope>NUCLEOTIDE SEQUENCE</scope>
    <source>
        <strain evidence="8">female</strain>
    </source>
</reference>
<evidence type="ECO:0000256" key="1">
    <source>
        <dbReference type="ARBA" id="ARBA00004370"/>
    </source>
</evidence>
<dbReference type="GeneID" id="103047777"/>
<accession>A0A3B1JR34</accession>
<keyword evidence="4 6" id="KW-0472">Membrane</keyword>
<reference evidence="7" key="4">
    <citation type="submission" date="2025-09" db="UniProtKB">
        <authorList>
            <consortium name="Ensembl"/>
        </authorList>
    </citation>
    <scope>IDENTIFICATION</scope>
</reference>
<keyword evidence="2 6" id="KW-0812">Transmembrane</keyword>
<name>A0A3B1JR34_ASTMX</name>
<dbReference type="GeneTree" id="ENSGT00390000002390"/>